<dbReference type="SUPFAM" id="SSF49899">
    <property type="entry name" value="Concanavalin A-like lectins/glucanases"/>
    <property type="match status" value="1"/>
</dbReference>
<dbReference type="Proteomes" id="UP000814176">
    <property type="component" value="Unassembled WGS sequence"/>
</dbReference>
<keyword evidence="3" id="KW-1185">Reference proteome</keyword>
<dbReference type="GeneID" id="71999750"/>
<dbReference type="PANTHER" id="PTHR10963:SF24">
    <property type="entry name" value="GLYCOSIDASE C21B10.07-RELATED"/>
    <property type="match status" value="1"/>
</dbReference>
<organism evidence="2 3">
    <name type="scientific">Rhodofomes roseus</name>
    <dbReference type="NCBI Taxonomy" id="34475"/>
    <lineage>
        <taxon>Eukaryota</taxon>
        <taxon>Fungi</taxon>
        <taxon>Dikarya</taxon>
        <taxon>Basidiomycota</taxon>
        <taxon>Agaricomycotina</taxon>
        <taxon>Agaricomycetes</taxon>
        <taxon>Polyporales</taxon>
        <taxon>Rhodofomes</taxon>
    </lineage>
</organism>
<dbReference type="CDD" id="cd02181">
    <property type="entry name" value="GH16_fungal_Lam16A_glucanase"/>
    <property type="match status" value="1"/>
</dbReference>
<protein>
    <submittedName>
        <fullName evidence="2">Concanavalin A-like lectin/glucanase domain-containing protein</fullName>
    </submittedName>
</protein>
<dbReference type="InterPro" id="IPR013320">
    <property type="entry name" value="ConA-like_dom_sf"/>
</dbReference>
<accession>A0ABQ8KMM2</accession>
<dbReference type="Gene3D" id="2.60.120.200">
    <property type="match status" value="1"/>
</dbReference>
<dbReference type="EMBL" id="JADCUA010000006">
    <property type="protein sequence ID" value="KAH9839320.1"/>
    <property type="molecule type" value="Genomic_DNA"/>
</dbReference>
<evidence type="ECO:0000259" key="1">
    <source>
        <dbReference type="PROSITE" id="PS51762"/>
    </source>
</evidence>
<sequence>MPNPRQRYPLLLLIACSSFFVLCAFLYVRPYIAAAVGPYRPVHDPYQHTTRYALADKYVGNDFFNHWMWESLDDPTHGRVNYIDKWTARRTNLSFASDTKFVMRADHTNRVAPNARGRDSIRIHSNKAYADSVTILDVEHMPEGCATWPAFWSLSQAGPWPAGGEIDIIEGVNLQVGNTMSLHSLPGCVMPAQPSRAHTGTTLSTNCDTRVNYNQGCGVGGPPTSYGAPLNARRGGWFVMARSKDDGIRGWFWARDDSGVPDQVKGGAEVREVSPGPAWGPPVAHFPMGRECDYEAHFNEHMFVFDLTFCGDWAGNAYPTSGCSGSCVDLVDNHPEAFVNAYWEVNSLRVYTPASQR</sequence>
<dbReference type="InterPro" id="IPR000757">
    <property type="entry name" value="Beta-glucanase-like"/>
</dbReference>
<gene>
    <name evidence="2" type="ORF">C8Q71DRAFT_506367</name>
</gene>
<dbReference type="RefSeq" id="XP_047781075.1">
    <property type="nucleotide sequence ID" value="XM_047919018.1"/>
</dbReference>
<evidence type="ECO:0000313" key="3">
    <source>
        <dbReference type="Proteomes" id="UP000814176"/>
    </source>
</evidence>
<evidence type="ECO:0000313" key="2">
    <source>
        <dbReference type="EMBL" id="KAH9839320.1"/>
    </source>
</evidence>
<comment type="caution">
    <text evidence="2">The sequence shown here is derived from an EMBL/GenBank/DDBJ whole genome shotgun (WGS) entry which is preliminary data.</text>
</comment>
<name>A0ABQ8KMM2_9APHY</name>
<reference evidence="2 3" key="1">
    <citation type="journal article" date="2021" name="Environ. Microbiol.">
        <title>Gene family expansions and transcriptome signatures uncover fungal adaptations to wood decay.</title>
        <authorList>
            <person name="Hage H."/>
            <person name="Miyauchi S."/>
            <person name="Viragh M."/>
            <person name="Drula E."/>
            <person name="Min B."/>
            <person name="Chaduli D."/>
            <person name="Navarro D."/>
            <person name="Favel A."/>
            <person name="Norest M."/>
            <person name="Lesage-Meessen L."/>
            <person name="Balint B."/>
            <person name="Merenyi Z."/>
            <person name="de Eugenio L."/>
            <person name="Morin E."/>
            <person name="Martinez A.T."/>
            <person name="Baldrian P."/>
            <person name="Stursova M."/>
            <person name="Martinez M.J."/>
            <person name="Novotny C."/>
            <person name="Magnuson J.K."/>
            <person name="Spatafora J.W."/>
            <person name="Maurice S."/>
            <person name="Pangilinan J."/>
            <person name="Andreopoulos W."/>
            <person name="LaButti K."/>
            <person name="Hundley H."/>
            <person name="Na H."/>
            <person name="Kuo A."/>
            <person name="Barry K."/>
            <person name="Lipzen A."/>
            <person name="Henrissat B."/>
            <person name="Riley R."/>
            <person name="Ahrendt S."/>
            <person name="Nagy L.G."/>
            <person name="Grigoriev I.V."/>
            <person name="Martin F."/>
            <person name="Rosso M.N."/>
        </authorList>
    </citation>
    <scope>NUCLEOTIDE SEQUENCE [LARGE SCALE GENOMIC DNA]</scope>
    <source>
        <strain evidence="2 3">CIRM-BRFM 1785</strain>
    </source>
</reference>
<dbReference type="InterPro" id="IPR050546">
    <property type="entry name" value="Glycosyl_Hydrlase_16"/>
</dbReference>
<dbReference type="Pfam" id="PF26113">
    <property type="entry name" value="GH16_XgeA"/>
    <property type="match status" value="1"/>
</dbReference>
<dbReference type="PANTHER" id="PTHR10963">
    <property type="entry name" value="GLYCOSYL HYDROLASE-RELATED"/>
    <property type="match status" value="1"/>
</dbReference>
<dbReference type="PROSITE" id="PS51762">
    <property type="entry name" value="GH16_2"/>
    <property type="match status" value="1"/>
</dbReference>
<feature type="domain" description="GH16" evidence="1">
    <location>
        <begin position="39"/>
        <end position="322"/>
    </location>
</feature>
<proteinExistence type="predicted"/>